<dbReference type="Proteomes" id="UP000196531">
    <property type="component" value="Unassembled WGS sequence"/>
</dbReference>
<evidence type="ECO:0000313" key="1">
    <source>
        <dbReference type="EMBL" id="OUR97464.1"/>
    </source>
</evidence>
<organism evidence="1 2">
    <name type="scientific">Halobacteriovorax marinus</name>
    <dbReference type="NCBI Taxonomy" id="97084"/>
    <lineage>
        <taxon>Bacteria</taxon>
        <taxon>Pseudomonadati</taxon>
        <taxon>Bdellovibrionota</taxon>
        <taxon>Bacteriovoracia</taxon>
        <taxon>Bacteriovoracales</taxon>
        <taxon>Halobacteriovoraceae</taxon>
        <taxon>Halobacteriovorax</taxon>
    </lineage>
</organism>
<name>A0A1Y5F9J2_9BACT</name>
<dbReference type="InterPro" id="IPR021246">
    <property type="entry name" value="DUF2797"/>
</dbReference>
<accession>A0A1Y5F9J2</accession>
<evidence type="ECO:0000313" key="2">
    <source>
        <dbReference type="Proteomes" id="UP000196531"/>
    </source>
</evidence>
<protein>
    <recommendedName>
        <fullName evidence="3">DUF2797 domain-containing protein</fullName>
    </recommendedName>
</protein>
<evidence type="ECO:0008006" key="3">
    <source>
        <dbReference type="Google" id="ProtNLM"/>
    </source>
</evidence>
<dbReference type="EMBL" id="MAAO01000006">
    <property type="protein sequence ID" value="OUR97464.1"/>
    <property type="molecule type" value="Genomic_DNA"/>
</dbReference>
<dbReference type="AlphaFoldDB" id="A0A1Y5F9J2"/>
<proteinExistence type="predicted"/>
<comment type="caution">
    <text evidence="1">The sequence shown here is derived from an EMBL/GenBank/DDBJ whole genome shotgun (WGS) entry which is preliminary data.</text>
</comment>
<dbReference type="Pfam" id="PF10977">
    <property type="entry name" value="DUF2797"/>
    <property type="match status" value="1"/>
</dbReference>
<sequence>MSGNILKMKSALEVPVQYHLPIGDELLDMNALIGKKIKLSFDGRINCISTGEKISKSYNQGYSYKASQTLAACDLCILKPELCHYADGTCREPEWGLKHCFVPHIVYLSVSSHLKIGITRETQIPTRWIDQGATYALPILRVTDRFTSGLIEKEIAKTLSDKTNWRKMLMNEVDEINLIDARENLFEEFADLLDDFDAEDLESEVVSIEFPVNEYPEKVKSLGFDKNPEIEGVLNGIKGQYLILDCGVLNLRKHQGYYITIEY</sequence>
<reference evidence="2" key="1">
    <citation type="journal article" date="2017" name="Proc. Natl. Acad. Sci. U.S.A.">
        <title>Simulation of Deepwater Horizon oil plume reveals substrate specialization within a complex community of hydrocarbon-degraders.</title>
        <authorList>
            <person name="Hu P."/>
            <person name="Dubinsky E.A."/>
            <person name="Probst A.J."/>
            <person name="Wang J."/>
            <person name="Sieber C.M.K."/>
            <person name="Tom L.M."/>
            <person name="Gardinali P."/>
            <person name="Banfield J.F."/>
            <person name="Atlas R.M."/>
            <person name="Andersen G.L."/>
        </authorList>
    </citation>
    <scope>NUCLEOTIDE SEQUENCE [LARGE SCALE GENOMIC DNA]</scope>
</reference>
<gene>
    <name evidence="1" type="ORF">A9Q84_08975</name>
</gene>